<protein>
    <submittedName>
        <fullName evidence="3">DUF4139 domain-containing protein</fullName>
    </submittedName>
</protein>
<sequence length="524" mass="56825">MIPLDTSITAVTVYPERARVTRSGSAAIPAGEHRIRVAPLPFGLVRDSVRVAGHGELTVLGVDVVTERQERAHDAQVGELEARSRELDAALAELADADRAAEARIGFLERLARRSAEALAKADEERVTTFTTSLDAQYASVHSARRERDRLRQDHIREQEAIARRLADLRGKTHTDVLAVIITVEAAAAADANLELSYMVPGASWHSSYDLRLTDDALALRWFGLVRQHTGEDWPECRLQLSTARPAQGLEVPELAPWFVSAEAPRPKARYGAMRSAAMDAGAAAENTFGMPAPAPAAMARPAAPPPPVREAVATAEHGITAATYTPQHTVAVPSDGTAHRTVITALDLEVGLDHVTAPVRSLEAVLRATARNNSDHTLPAGRASLFHEAEFVGATDLDIWAPGEERELALGVDDRIRVERELVRRNASKATLGSARRTELEYRITVSNHGKRPADVTILDRLPVSRDAAITVKETAAKPEPADRDEMGILTWKATLDPQAQTVITFGYRVEAAKGITIHGLHD</sequence>
<evidence type="ECO:0000313" key="4">
    <source>
        <dbReference type="Proteomes" id="UP000515512"/>
    </source>
</evidence>
<evidence type="ECO:0000313" key="3">
    <source>
        <dbReference type="EMBL" id="QLY29723.1"/>
    </source>
</evidence>
<dbReference type="InterPro" id="IPR037291">
    <property type="entry name" value="DUF4139"/>
</dbReference>
<dbReference type="NCBIfam" id="TIGR02231">
    <property type="entry name" value="mucoidy inhibitor MuiA family protein"/>
    <property type="match status" value="1"/>
</dbReference>
<accession>A0A7D6ZKJ6</accession>
<dbReference type="PANTHER" id="PTHR31005">
    <property type="entry name" value="DUF4139 DOMAIN-CONTAINING PROTEIN"/>
    <property type="match status" value="1"/>
</dbReference>
<gene>
    <name evidence="3" type="ORF">H0264_31555</name>
</gene>
<dbReference type="Pfam" id="PF13598">
    <property type="entry name" value="DUF4139"/>
    <property type="match status" value="1"/>
</dbReference>
<dbReference type="KEGG" id="nhu:H0264_31555"/>
<dbReference type="EMBL" id="CP059399">
    <property type="protein sequence ID" value="QLY29723.1"/>
    <property type="molecule type" value="Genomic_DNA"/>
</dbReference>
<dbReference type="RefSeq" id="WP_181580927.1">
    <property type="nucleotide sequence ID" value="NZ_CP059399.1"/>
</dbReference>
<name>A0A7D6ZKJ6_9NOCA</name>
<organism evidence="3 4">
    <name type="scientific">Nocardia huaxiensis</name>
    <dbReference type="NCBI Taxonomy" id="2755382"/>
    <lineage>
        <taxon>Bacteria</taxon>
        <taxon>Bacillati</taxon>
        <taxon>Actinomycetota</taxon>
        <taxon>Actinomycetes</taxon>
        <taxon>Mycobacteriales</taxon>
        <taxon>Nocardiaceae</taxon>
        <taxon>Nocardia</taxon>
    </lineage>
</organism>
<feature type="domain" description="DUF4140" evidence="2">
    <location>
        <begin position="11"/>
        <end position="108"/>
    </location>
</feature>
<keyword evidence="4" id="KW-1185">Reference proteome</keyword>
<reference evidence="3 4" key="1">
    <citation type="submission" date="2020-07" db="EMBL/GenBank/DDBJ databases">
        <authorList>
            <person name="Zhuang K."/>
            <person name="Ran Y."/>
        </authorList>
    </citation>
    <scope>NUCLEOTIDE SEQUENCE [LARGE SCALE GENOMIC DNA]</scope>
    <source>
        <strain evidence="3 4">WCH-YHL-001</strain>
    </source>
</reference>
<dbReference type="AlphaFoldDB" id="A0A7D6ZKJ6"/>
<dbReference type="PANTHER" id="PTHR31005:SF8">
    <property type="entry name" value="DUF4139 DOMAIN-CONTAINING PROTEIN"/>
    <property type="match status" value="1"/>
</dbReference>
<feature type="domain" description="DUF4139" evidence="1">
    <location>
        <begin position="194"/>
        <end position="514"/>
    </location>
</feature>
<dbReference type="Proteomes" id="UP000515512">
    <property type="component" value="Chromosome"/>
</dbReference>
<evidence type="ECO:0000259" key="1">
    <source>
        <dbReference type="Pfam" id="PF13598"/>
    </source>
</evidence>
<dbReference type="InterPro" id="IPR025554">
    <property type="entry name" value="DUF4140"/>
</dbReference>
<evidence type="ECO:0000259" key="2">
    <source>
        <dbReference type="Pfam" id="PF13600"/>
    </source>
</evidence>
<dbReference type="InterPro" id="IPR011935">
    <property type="entry name" value="CHP02231"/>
</dbReference>
<dbReference type="Pfam" id="PF13600">
    <property type="entry name" value="DUF4140"/>
    <property type="match status" value="1"/>
</dbReference>
<proteinExistence type="predicted"/>